<evidence type="ECO:0000256" key="1">
    <source>
        <dbReference type="SAM" id="Phobius"/>
    </source>
</evidence>
<dbReference type="PANTHER" id="PTHR39430">
    <property type="entry name" value="MEMBRANE-ASSOCIATED PROTEASE-RELATED"/>
    <property type="match status" value="1"/>
</dbReference>
<accession>A0A315YNP4</accession>
<feature type="transmembrane region" description="Helical" evidence="1">
    <location>
        <begin position="285"/>
        <end position="308"/>
    </location>
</feature>
<protein>
    <recommendedName>
        <fullName evidence="2">CAAX prenyl protease 2/Lysostaphin resistance protein A-like domain-containing protein</fullName>
    </recommendedName>
</protein>
<organism evidence="3 4">
    <name type="scientific">Ruminococcus flavefaciens</name>
    <dbReference type="NCBI Taxonomy" id="1265"/>
    <lineage>
        <taxon>Bacteria</taxon>
        <taxon>Bacillati</taxon>
        <taxon>Bacillota</taxon>
        <taxon>Clostridia</taxon>
        <taxon>Eubacteriales</taxon>
        <taxon>Oscillospiraceae</taxon>
        <taxon>Ruminococcus</taxon>
    </lineage>
</organism>
<keyword evidence="1" id="KW-1133">Transmembrane helix</keyword>
<feature type="transmembrane region" description="Helical" evidence="1">
    <location>
        <begin position="245"/>
        <end position="265"/>
    </location>
</feature>
<dbReference type="RefSeq" id="WP_181380260.1">
    <property type="nucleotide sequence ID" value="NZ_QGDI01000004.1"/>
</dbReference>
<evidence type="ECO:0000313" key="3">
    <source>
        <dbReference type="EMBL" id="PWJ13502.1"/>
    </source>
</evidence>
<dbReference type="Pfam" id="PF02517">
    <property type="entry name" value="Rce1-like"/>
    <property type="match status" value="1"/>
</dbReference>
<proteinExistence type="predicted"/>
<feature type="transmembrane region" description="Helical" evidence="1">
    <location>
        <begin position="120"/>
        <end position="138"/>
    </location>
</feature>
<keyword evidence="1" id="KW-0472">Membrane</keyword>
<feature type="transmembrane region" description="Helical" evidence="1">
    <location>
        <begin position="158"/>
        <end position="175"/>
    </location>
</feature>
<dbReference type="GO" id="GO:0004175">
    <property type="term" value="F:endopeptidase activity"/>
    <property type="evidence" value="ECO:0007669"/>
    <property type="project" value="UniProtKB-ARBA"/>
</dbReference>
<dbReference type="InterPro" id="IPR003675">
    <property type="entry name" value="Rce1/LyrA-like_dom"/>
</dbReference>
<sequence>MFNYRPKLFDEASKSHASKKLYKILICFIVVFIVIALLESFVPGIMSWRDIAENIANSDKDSKWEASMDASKKALADTNTMIATLFSTIFGTLGAMFYCRFIEMRSVRSMGAVKKRCVPNYIIGLVIGAGLMSAIVAMSNAAGASRTVVCTDADYTKIILFFFGFVVQGMSEEFIFRGYLFTTIGGAGYHTAVAVGITSVGFALAHASNPGFGVIAFINLTLFGVFAALYLTLTESIWGISTIHSIWNFTQGSLYGISVSGTSDYPSILRTSTVSSKALLTGGEFGIEGSIFTTVALGIGTAVILFLLSKKAAKKPAAQ</sequence>
<feature type="transmembrane region" description="Helical" evidence="1">
    <location>
        <begin position="187"/>
        <end position="205"/>
    </location>
</feature>
<feature type="transmembrane region" description="Helical" evidence="1">
    <location>
        <begin position="211"/>
        <end position="233"/>
    </location>
</feature>
<feature type="transmembrane region" description="Helical" evidence="1">
    <location>
        <begin position="81"/>
        <end position="99"/>
    </location>
</feature>
<name>A0A315YNP4_RUMFL</name>
<dbReference type="PANTHER" id="PTHR39430:SF1">
    <property type="entry name" value="PROTEASE"/>
    <property type="match status" value="1"/>
</dbReference>
<evidence type="ECO:0000313" key="4">
    <source>
        <dbReference type="Proteomes" id="UP000245720"/>
    </source>
</evidence>
<dbReference type="EMBL" id="QGDI01000004">
    <property type="protein sequence ID" value="PWJ13502.1"/>
    <property type="molecule type" value="Genomic_DNA"/>
</dbReference>
<feature type="domain" description="CAAX prenyl protease 2/Lysostaphin resistance protein A-like" evidence="2">
    <location>
        <begin position="157"/>
        <end position="249"/>
    </location>
</feature>
<feature type="transmembrane region" description="Helical" evidence="1">
    <location>
        <begin position="21"/>
        <end position="38"/>
    </location>
</feature>
<keyword evidence="1" id="KW-0812">Transmembrane</keyword>
<evidence type="ECO:0000259" key="2">
    <source>
        <dbReference type="Pfam" id="PF02517"/>
    </source>
</evidence>
<dbReference type="GO" id="GO:0080120">
    <property type="term" value="P:CAAX-box protein maturation"/>
    <property type="evidence" value="ECO:0007669"/>
    <property type="project" value="UniProtKB-ARBA"/>
</dbReference>
<dbReference type="AlphaFoldDB" id="A0A315YNP4"/>
<reference evidence="3 4" key="1">
    <citation type="submission" date="2018-05" db="EMBL/GenBank/DDBJ databases">
        <title>The Hungate 1000. A catalogue of reference genomes from the rumen microbiome.</title>
        <authorList>
            <person name="Kelly W."/>
        </authorList>
    </citation>
    <scope>NUCLEOTIDE SEQUENCE [LARGE SCALE GENOMIC DNA]</scope>
    <source>
        <strain evidence="3 4">SAb67</strain>
    </source>
</reference>
<gene>
    <name evidence="3" type="ORF">IE37_01307</name>
</gene>
<dbReference type="Proteomes" id="UP000245720">
    <property type="component" value="Unassembled WGS sequence"/>
</dbReference>
<comment type="caution">
    <text evidence="3">The sequence shown here is derived from an EMBL/GenBank/DDBJ whole genome shotgun (WGS) entry which is preliminary data.</text>
</comment>